<feature type="region of interest" description="Disordered" evidence="1">
    <location>
        <begin position="500"/>
        <end position="622"/>
    </location>
</feature>
<reference evidence="2 3" key="1">
    <citation type="submission" date="2020-07" db="EMBL/GenBank/DDBJ databases">
        <title>Metarhizium humberi genome.</title>
        <authorList>
            <person name="Lysoe E."/>
        </authorList>
    </citation>
    <scope>NUCLEOTIDE SEQUENCE [LARGE SCALE GENOMIC DNA]</scope>
    <source>
        <strain evidence="2 3">ESALQ1638</strain>
    </source>
</reference>
<feature type="compositionally biased region" description="Polar residues" evidence="1">
    <location>
        <begin position="1030"/>
        <end position="1070"/>
    </location>
</feature>
<feature type="compositionally biased region" description="Polar residues" evidence="1">
    <location>
        <begin position="1245"/>
        <end position="1254"/>
    </location>
</feature>
<feature type="region of interest" description="Disordered" evidence="1">
    <location>
        <begin position="328"/>
        <end position="390"/>
    </location>
</feature>
<feature type="region of interest" description="Disordered" evidence="1">
    <location>
        <begin position="911"/>
        <end position="1157"/>
    </location>
</feature>
<feature type="compositionally biased region" description="Basic residues" evidence="1">
    <location>
        <begin position="1333"/>
        <end position="1343"/>
    </location>
</feature>
<comment type="caution">
    <text evidence="2">The sequence shown here is derived from an EMBL/GenBank/DDBJ whole genome shotgun (WGS) entry which is preliminary data.</text>
</comment>
<name>A0A9P8ME38_9HYPO</name>
<evidence type="ECO:0000313" key="2">
    <source>
        <dbReference type="EMBL" id="KAH0598723.1"/>
    </source>
</evidence>
<feature type="compositionally biased region" description="Low complexity" evidence="1">
    <location>
        <begin position="1119"/>
        <end position="1143"/>
    </location>
</feature>
<dbReference type="EMBL" id="JACEFI010000005">
    <property type="protein sequence ID" value="KAH0598723.1"/>
    <property type="molecule type" value="Genomic_DNA"/>
</dbReference>
<feature type="region of interest" description="Disordered" evidence="1">
    <location>
        <begin position="402"/>
        <end position="423"/>
    </location>
</feature>
<feature type="compositionally biased region" description="Polar residues" evidence="1">
    <location>
        <begin position="1514"/>
        <end position="1563"/>
    </location>
</feature>
<feature type="compositionally biased region" description="Polar residues" evidence="1">
    <location>
        <begin position="1301"/>
        <end position="1325"/>
    </location>
</feature>
<evidence type="ECO:0000256" key="1">
    <source>
        <dbReference type="SAM" id="MobiDB-lite"/>
    </source>
</evidence>
<feature type="region of interest" description="Disordered" evidence="1">
    <location>
        <begin position="1301"/>
        <end position="1416"/>
    </location>
</feature>
<feature type="compositionally biased region" description="Acidic residues" evidence="1">
    <location>
        <begin position="1613"/>
        <end position="1622"/>
    </location>
</feature>
<feature type="region of interest" description="Disordered" evidence="1">
    <location>
        <begin position="1494"/>
        <end position="1563"/>
    </location>
</feature>
<feature type="compositionally biased region" description="Polar residues" evidence="1">
    <location>
        <begin position="790"/>
        <end position="799"/>
    </location>
</feature>
<protein>
    <recommendedName>
        <fullName evidence="4">WW domain-containing protein</fullName>
    </recommendedName>
</protein>
<feature type="region of interest" description="Disordered" evidence="1">
    <location>
        <begin position="159"/>
        <end position="206"/>
    </location>
</feature>
<feature type="compositionally biased region" description="Low complexity" evidence="1">
    <location>
        <begin position="810"/>
        <end position="822"/>
    </location>
</feature>
<feature type="region of interest" description="Disordered" evidence="1">
    <location>
        <begin position="783"/>
        <end position="841"/>
    </location>
</feature>
<feature type="compositionally biased region" description="Polar residues" evidence="1">
    <location>
        <begin position="601"/>
        <end position="622"/>
    </location>
</feature>
<accession>A0A9P8ME38</accession>
<feature type="compositionally biased region" description="Low complexity" evidence="1">
    <location>
        <begin position="1438"/>
        <end position="1460"/>
    </location>
</feature>
<feature type="compositionally biased region" description="Polar residues" evidence="1">
    <location>
        <begin position="823"/>
        <end position="839"/>
    </location>
</feature>
<keyword evidence="3" id="KW-1185">Reference proteome</keyword>
<feature type="region of interest" description="Disordered" evidence="1">
    <location>
        <begin position="696"/>
        <end position="735"/>
    </location>
</feature>
<organism evidence="2 3">
    <name type="scientific">Metarhizium humberi</name>
    <dbReference type="NCBI Taxonomy" id="2596975"/>
    <lineage>
        <taxon>Eukaryota</taxon>
        <taxon>Fungi</taxon>
        <taxon>Dikarya</taxon>
        <taxon>Ascomycota</taxon>
        <taxon>Pezizomycotina</taxon>
        <taxon>Sordariomycetes</taxon>
        <taxon>Hypocreomycetidae</taxon>
        <taxon>Hypocreales</taxon>
        <taxon>Clavicipitaceae</taxon>
        <taxon>Metarhizium</taxon>
    </lineage>
</organism>
<feature type="compositionally biased region" description="Low complexity" evidence="1">
    <location>
        <begin position="160"/>
        <end position="174"/>
    </location>
</feature>
<feature type="compositionally biased region" description="Low complexity" evidence="1">
    <location>
        <begin position="1265"/>
        <end position="1276"/>
    </location>
</feature>
<feature type="compositionally biased region" description="Polar residues" evidence="1">
    <location>
        <begin position="1108"/>
        <end position="1118"/>
    </location>
</feature>
<evidence type="ECO:0008006" key="4">
    <source>
        <dbReference type="Google" id="ProtNLM"/>
    </source>
</evidence>
<evidence type="ECO:0000313" key="3">
    <source>
        <dbReference type="Proteomes" id="UP000764110"/>
    </source>
</evidence>
<gene>
    <name evidence="2" type="ORF">MHUMG1_04027</name>
</gene>
<feature type="compositionally biased region" description="Polar residues" evidence="1">
    <location>
        <begin position="922"/>
        <end position="952"/>
    </location>
</feature>
<feature type="region of interest" description="Disordered" evidence="1">
    <location>
        <begin position="56"/>
        <end position="92"/>
    </location>
</feature>
<proteinExistence type="predicted"/>
<feature type="region of interest" description="Disordered" evidence="1">
    <location>
        <begin position="1433"/>
        <end position="1480"/>
    </location>
</feature>
<sequence>MAGLPLGWEWDYDGQRWFYKYKPTGQIQYHFPSEGDEFPDFVEAGVPAPDLAPEERLESQQQVKRQTSSAGSGADARSKRAHMMGAGNGSDNKYAMSATAKPVSAIWEGDDDAEGDGVFQPENFMFLGPGTYTDVSPLAEEEEEAAKRSVVGTIGERVQGGETTGTTAAASAKGVSPLGSSKTTPMMAKSEPSTSSPGPVDTSIGQGLTVESEPVTQSAHIVQSEPVPSQPSVEIESTTVVAEASGSSVIHMIDSREMPVEMMGDTMHRFDPVGFVAEMPTEHTAAAHIELYPEPVEIADNTVLAPVETAAAAVSATAIAELPAKNSPVAGKEAPVVDTPKGPEGNQSTSGESITREHGTTSTEQQVPSDHVQSHGQRGVPSEQPTAPLTQNAGASYANQVLRQGPGQYGPHSNKHEQVESSMPTKLKTFKIARKQPGSTPGTPIAQQSQQPDYQAYMPGQTATTAHLPIEKRHSIGLQREASLMMNMKRNSVSIDSNSVPRVLSPAQHPVPNASCEPLSTQFTKPTTDENKTDNTDLSLSHAPSVLKPARNRKSVQDSLPQKQVPTPAALATPPAQPKPEPRRSEGISKFPSVLRPARGRSSSHPGQVINSSVRQPNQHTVISQEHLPLRGRVYQVNNNQTTIPTQHPPFQHPLWATEHADQPARPASVMPIINHVPYGSQYSAAGFGLGLIPRGNQSSQPSLSGCRPPELQDQPSPLQRMQEAIASQPPRPQSVVGAIQHDSANTAYTTTIVPPQQLVSVQPVRQIKDLVTEQLDVPQNVPAVVQPKSVDSQLQVQPAQKVRDEDAGQSQPQPQPQLQLQHKPSISQSQLTPTQLGQNVAGEQPTLSQNLQTAASIGTAVETQSLPTQQEPQKKPPPSFFQVQPLQQIQNAEAGQPSQLQSLLAPLGIAQRAGGHAPPIQQESSTTSRLQDTQNVVAGQPSQMQNDTSRQPPGPQSVIDTIQHNSPPKPPKNAFSPDPSQPGSSQPTYPGMRRASMFTPSEVSPARPREDSQVSALGSPLPTDAARRGSSNTTINDPNYTPSPPTDTTGPLAQNGWTQSIALGQQNESPPVPAKIREHAEGSFFPVQNTSDTQASQVSPPTLDVAKQQQKNTISKPQTQSQFAQRAVQQQAQYLSQPAGQQEQEIRLPQESAQDTEHPIGYQVKPLAGQPGQPPNGQQTILTTGSGHILGRIEERDESELGPRIDQTQQIKRPTSMASSIQHSIPGISASFHRSTLHHPQPSAPTQVQRSVQTIGQSPMASTPLGQPPSGQLPPIQKPQDLVPPVHMQITMQTQIAPGQRASNLNPQGQWNPPVNYNFPTQGSQEKERKWSKWFKGGHSKPKSAPQQMMSPRPGPQSWPGGPYGPNHFWQQPGQQRPFGHGQSPSVSDSASISTVGSDKTSQDSQHVSPGQVPAPIHADATRQLAPGQMIQGQPTQGQMRPGQVPQGQGPRQMPPIQMHPGQQLPGQALPEQMPAGQGYFGQAYPLQVAVNPPLQGFTSSQPRTQHQDRMGMTTQVSSNPNQPHTGHSRSPSTVSQASIPQQGVPSQQVHTPVGYQTQHSTEGNMIPPPLFAPSHGNYPENAKMQSHLMVQPVANNKWAQKPAADYSGGDWGDEENWERR</sequence>
<feature type="compositionally biased region" description="Polar residues" evidence="1">
    <location>
        <begin position="59"/>
        <end position="71"/>
    </location>
</feature>
<feature type="compositionally biased region" description="Low complexity" evidence="1">
    <location>
        <begin position="977"/>
        <end position="988"/>
    </location>
</feature>
<feature type="compositionally biased region" description="Polar residues" evidence="1">
    <location>
        <begin position="1087"/>
        <end position="1101"/>
    </location>
</feature>
<feature type="compositionally biased region" description="Polar residues" evidence="1">
    <location>
        <begin position="1384"/>
        <end position="1410"/>
    </location>
</feature>
<feature type="region of interest" description="Disordered" evidence="1">
    <location>
        <begin position="1234"/>
        <end position="1254"/>
    </location>
</feature>
<dbReference type="Proteomes" id="UP000764110">
    <property type="component" value="Unassembled WGS sequence"/>
</dbReference>
<feature type="region of interest" description="Disordered" evidence="1">
    <location>
        <begin position="1597"/>
        <end position="1622"/>
    </location>
</feature>
<feature type="region of interest" description="Disordered" evidence="1">
    <location>
        <begin position="1259"/>
        <end position="1278"/>
    </location>
</feature>